<dbReference type="Proteomes" id="UP000538196">
    <property type="component" value="Unassembled WGS sequence"/>
</dbReference>
<accession>A0A7W4UWP3</accession>
<dbReference type="EMBL" id="JACHVP010000002">
    <property type="protein sequence ID" value="MBB2967482.1"/>
    <property type="molecule type" value="Genomic_DNA"/>
</dbReference>
<gene>
    <name evidence="2" type="ORF">FHX33_002245</name>
</gene>
<keyword evidence="3" id="KW-1185">Reference proteome</keyword>
<dbReference type="RefSeq" id="WP_021760317.1">
    <property type="nucleotide sequence ID" value="NZ_JACHVP010000002.1"/>
</dbReference>
<reference evidence="2 3" key="1">
    <citation type="submission" date="2020-08" db="EMBL/GenBank/DDBJ databases">
        <title>Sequencing the genomes of 1000 actinobacteria strains.</title>
        <authorList>
            <person name="Klenk H.-P."/>
        </authorList>
    </citation>
    <scope>NUCLEOTIDE SEQUENCE [LARGE SCALE GENOMIC DNA]</scope>
    <source>
        <strain evidence="2 3">DSM 20146</strain>
    </source>
</reference>
<evidence type="ECO:0000256" key="1">
    <source>
        <dbReference type="SAM" id="SignalP"/>
    </source>
</evidence>
<organism evidence="2 3">
    <name type="scientific">Leifsonia aquatica</name>
    <name type="common">Corynebacterium aquaticum</name>
    <dbReference type="NCBI Taxonomy" id="144185"/>
    <lineage>
        <taxon>Bacteria</taxon>
        <taxon>Bacillati</taxon>
        <taxon>Actinomycetota</taxon>
        <taxon>Actinomycetes</taxon>
        <taxon>Micrococcales</taxon>
        <taxon>Microbacteriaceae</taxon>
        <taxon>Leifsonia</taxon>
    </lineage>
</organism>
<evidence type="ECO:0000313" key="3">
    <source>
        <dbReference type="Proteomes" id="UP000538196"/>
    </source>
</evidence>
<proteinExistence type="predicted"/>
<keyword evidence="1" id="KW-0732">Signal</keyword>
<evidence type="ECO:0000313" key="2">
    <source>
        <dbReference type="EMBL" id="MBB2967482.1"/>
    </source>
</evidence>
<feature type="chain" id="PRO_5030919602" evidence="1">
    <location>
        <begin position="28"/>
        <end position="153"/>
    </location>
</feature>
<dbReference type="PROSITE" id="PS51257">
    <property type="entry name" value="PROKAR_LIPOPROTEIN"/>
    <property type="match status" value="1"/>
</dbReference>
<name>A0A7W4UWP3_LEIAQ</name>
<sequence length="153" mass="15785">MIPWGRGGIAAFAATAALLAVTGCASASIAESSYPGLPEDAAPLATVAPESGAIDLPDPDLGPRVQWATEPGLLAISLWGSSSCPPEPTGLRELRRDRVEITVDRRESPFGVCTADLALVTHEVRVPGAESLTGELTVVVGDREFAVGGRPGR</sequence>
<comment type="caution">
    <text evidence="2">The sequence shown here is derived from an EMBL/GenBank/DDBJ whole genome shotgun (WGS) entry which is preliminary data.</text>
</comment>
<protein>
    <submittedName>
        <fullName evidence="2">Uncharacterized protein</fullName>
    </submittedName>
</protein>
<feature type="signal peptide" evidence="1">
    <location>
        <begin position="1"/>
        <end position="27"/>
    </location>
</feature>
<dbReference type="AlphaFoldDB" id="A0A7W4UWP3"/>